<dbReference type="Pfam" id="PF03626">
    <property type="entry name" value="COX4_pro"/>
    <property type="match status" value="1"/>
</dbReference>
<evidence type="ECO:0000313" key="8">
    <source>
        <dbReference type="Proteomes" id="UP001601992"/>
    </source>
</evidence>
<evidence type="ECO:0000256" key="3">
    <source>
        <dbReference type="ARBA" id="ARBA00022692"/>
    </source>
</evidence>
<gene>
    <name evidence="7" type="ORF">ACFYXQ_20155</name>
</gene>
<dbReference type="InterPro" id="IPR005171">
    <property type="entry name" value="Cyt_c_oxidase_su4_prok"/>
</dbReference>
<comment type="caution">
    <text evidence="7">The sequence shown here is derived from an EMBL/GenBank/DDBJ whole genome shotgun (WGS) entry which is preliminary data.</text>
</comment>
<evidence type="ECO:0000256" key="2">
    <source>
        <dbReference type="ARBA" id="ARBA00022475"/>
    </source>
</evidence>
<evidence type="ECO:0000256" key="1">
    <source>
        <dbReference type="ARBA" id="ARBA00004651"/>
    </source>
</evidence>
<dbReference type="RefSeq" id="WP_040819918.1">
    <property type="nucleotide sequence ID" value="NZ_JBIAQY010000006.1"/>
</dbReference>
<proteinExistence type="predicted"/>
<sequence length="85" mass="8874">MNPLRIAGVCVWLLLVAATALSWALGTETGGAVTSLAVIVVAFAKVRLVGLHFMELRDAPIGLRAAFEVYLMVTGGLTVSVYLAG</sequence>
<evidence type="ECO:0000256" key="4">
    <source>
        <dbReference type="ARBA" id="ARBA00022989"/>
    </source>
</evidence>
<feature type="transmembrane region" description="Helical" evidence="6">
    <location>
        <begin position="65"/>
        <end position="84"/>
    </location>
</feature>
<evidence type="ECO:0000256" key="6">
    <source>
        <dbReference type="SAM" id="Phobius"/>
    </source>
</evidence>
<keyword evidence="8" id="KW-1185">Reference proteome</keyword>
<evidence type="ECO:0000256" key="5">
    <source>
        <dbReference type="ARBA" id="ARBA00023136"/>
    </source>
</evidence>
<comment type="subcellular location">
    <subcellularLocation>
        <location evidence="1">Cell membrane</location>
        <topology evidence="1">Multi-pass membrane protein</topology>
    </subcellularLocation>
</comment>
<keyword evidence="2" id="KW-1003">Cell membrane</keyword>
<accession>A0ABW6S3S4</accession>
<evidence type="ECO:0000313" key="7">
    <source>
        <dbReference type="EMBL" id="MFF3570095.1"/>
    </source>
</evidence>
<reference evidence="7 8" key="1">
    <citation type="submission" date="2024-10" db="EMBL/GenBank/DDBJ databases">
        <title>The Natural Products Discovery Center: Release of the First 8490 Sequenced Strains for Exploring Actinobacteria Biosynthetic Diversity.</title>
        <authorList>
            <person name="Kalkreuter E."/>
            <person name="Kautsar S.A."/>
            <person name="Yang D."/>
            <person name="Bader C.D."/>
            <person name="Teijaro C.N."/>
            <person name="Fluegel L."/>
            <person name="Davis C.M."/>
            <person name="Simpson J.R."/>
            <person name="Lauterbach L."/>
            <person name="Steele A.D."/>
            <person name="Gui C."/>
            <person name="Meng S."/>
            <person name="Li G."/>
            <person name="Viehrig K."/>
            <person name="Ye F."/>
            <person name="Su P."/>
            <person name="Kiefer A.F."/>
            <person name="Nichols A."/>
            <person name="Cepeda A.J."/>
            <person name="Yan W."/>
            <person name="Fan B."/>
            <person name="Jiang Y."/>
            <person name="Adhikari A."/>
            <person name="Zheng C.-J."/>
            <person name="Schuster L."/>
            <person name="Cowan T.M."/>
            <person name="Smanski M.J."/>
            <person name="Chevrette M.G."/>
            <person name="De Carvalho L.P.S."/>
            <person name="Shen B."/>
        </authorList>
    </citation>
    <scope>NUCLEOTIDE SEQUENCE [LARGE SCALE GENOMIC DNA]</scope>
    <source>
        <strain evidence="7 8">NPDC002593</strain>
    </source>
</reference>
<keyword evidence="3 6" id="KW-0812">Transmembrane</keyword>
<protein>
    <submittedName>
        <fullName evidence="7">Cytochrome C oxidase subunit IV family protein</fullName>
    </submittedName>
</protein>
<feature type="transmembrane region" description="Helical" evidence="6">
    <location>
        <begin position="32"/>
        <end position="53"/>
    </location>
</feature>
<keyword evidence="5 6" id="KW-0472">Membrane</keyword>
<organism evidence="7 8">
    <name type="scientific">Nocardia jiangxiensis</name>
    <dbReference type="NCBI Taxonomy" id="282685"/>
    <lineage>
        <taxon>Bacteria</taxon>
        <taxon>Bacillati</taxon>
        <taxon>Actinomycetota</taxon>
        <taxon>Actinomycetes</taxon>
        <taxon>Mycobacteriales</taxon>
        <taxon>Nocardiaceae</taxon>
        <taxon>Nocardia</taxon>
    </lineage>
</organism>
<name>A0ABW6S3S4_9NOCA</name>
<dbReference type="Proteomes" id="UP001601992">
    <property type="component" value="Unassembled WGS sequence"/>
</dbReference>
<keyword evidence="4 6" id="KW-1133">Transmembrane helix</keyword>
<dbReference type="EMBL" id="JBIAQY010000006">
    <property type="protein sequence ID" value="MFF3570095.1"/>
    <property type="molecule type" value="Genomic_DNA"/>
</dbReference>